<dbReference type="RefSeq" id="XP_021880968.1">
    <property type="nucleotide sequence ID" value="XM_022031014.1"/>
</dbReference>
<protein>
    <submittedName>
        <fullName evidence="2">Uncharacterized protein</fullName>
    </submittedName>
</protein>
<keyword evidence="3" id="KW-1185">Reference proteome</keyword>
<name>A0A1Y2GLE7_9FUNG</name>
<evidence type="ECO:0000313" key="3">
    <source>
        <dbReference type="Proteomes" id="UP000193648"/>
    </source>
</evidence>
<feature type="region of interest" description="Disordered" evidence="1">
    <location>
        <begin position="1"/>
        <end position="75"/>
    </location>
</feature>
<accession>A0A1Y2GLE7</accession>
<feature type="compositionally biased region" description="Low complexity" evidence="1">
    <location>
        <begin position="57"/>
        <end position="66"/>
    </location>
</feature>
<organism evidence="2 3">
    <name type="scientific">Lobosporangium transversale</name>
    <dbReference type="NCBI Taxonomy" id="64571"/>
    <lineage>
        <taxon>Eukaryota</taxon>
        <taxon>Fungi</taxon>
        <taxon>Fungi incertae sedis</taxon>
        <taxon>Mucoromycota</taxon>
        <taxon>Mortierellomycotina</taxon>
        <taxon>Mortierellomycetes</taxon>
        <taxon>Mortierellales</taxon>
        <taxon>Mortierellaceae</taxon>
        <taxon>Lobosporangium</taxon>
    </lineage>
</organism>
<dbReference type="STRING" id="64571.A0A1Y2GLE7"/>
<dbReference type="GeneID" id="33572855"/>
<dbReference type="EMBL" id="MCFF01000020">
    <property type="protein sequence ID" value="ORZ14836.1"/>
    <property type="molecule type" value="Genomic_DNA"/>
</dbReference>
<feature type="compositionally biased region" description="Low complexity" evidence="1">
    <location>
        <begin position="10"/>
        <end position="39"/>
    </location>
</feature>
<gene>
    <name evidence="2" type="ORF">BCR41DRAFT_77224</name>
</gene>
<feature type="compositionally biased region" description="Basic and acidic residues" evidence="1">
    <location>
        <begin position="356"/>
        <end position="384"/>
    </location>
</feature>
<feature type="compositionally biased region" description="Basic residues" evidence="1">
    <location>
        <begin position="304"/>
        <end position="321"/>
    </location>
</feature>
<evidence type="ECO:0000256" key="1">
    <source>
        <dbReference type="SAM" id="MobiDB-lite"/>
    </source>
</evidence>
<feature type="compositionally biased region" description="Basic and acidic residues" evidence="1">
    <location>
        <begin position="278"/>
        <end position="288"/>
    </location>
</feature>
<feature type="region of interest" description="Disordered" evidence="1">
    <location>
        <begin position="140"/>
        <end position="160"/>
    </location>
</feature>
<feature type="region of interest" description="Disordered" evidence="1">
    <location>
        <begin position="275"/>
        <end position="384"/>
    </location>
</feature>
<dbReference type="Proteomes" id="UP000193648">
    <property type="component" value="Unassembled WGS sequence"/>
</dbReference>
<sequence length="384" mass="43665">MPSVASYTYPQVPQQMQSPPQFPPQHQQSHHPTQAQQPPYALQMHQQLPSPHPAPWPSASVSLLPTQPHPYNPPPHSYTPLPFLPTPQQQFAQNSASPIHQPPQQVMQPGFQHLSYQQQPQHPQHPQVMLAYQQPLTPTPGMYHSSHSPPALSSTQAPGPNFVSAQPQLAPEPTHRDVLTRDLPAGLMMSKIEPDAEYYEPLPAYVSIPMKSDAISSTVLEHLAKFLSNSPCVGNGSEITEDNRNNANSIKNEGWGDGCLDDFYKSVAVKRRCAYSKEPVKSQKDSERRGRHSRGSESNSRMRTYARSRSRSRSRSRRRSSLHSYSRSLSRGRSRTRSWSRSPPYRSRNRKFSRSRNRDRSESRNISRSKSRDRSRSRGRESYR</sequence>
<reference evidence="2 3" key="1">
    <citation type="submission" date="2016-07" db="EMBL/GenBank/DDBJ databases">
        <title>Pervasive Adenine N6-methylation of Active Genes in Fungi.</title>
        <authorList>
            <consortium name="DOE Joint Genome Institute"/>
            <person name="Mondo S.J."/>
            <person name="Dannebaum R.O."/>
            <person name="Kuo R.C."/>
            <person name="Labutti K."/>
            <person name="Haridas S."/>
            <person name="Kuo A."/>
            <person name="Salamov A."/>
            <person name="Ahrendt S.R."/>
            <person name="Lipzen A."/>
            <person name="Sullivan W."/>
            <person name="Andreopoulos W.B."/>
            <person name="Clum A."/>
            <person name="Lindquist E."/>
            <person name="Daum C."/>
            <person name="Ramamoorthy G.K."/>
            <person name="Gryganskyi A."/>
            <person name="Culley D."/>
            <person name="Magnuson J.K."/>
            <person name="James T.Y."/>
            <person name="O'Malley M.A."/>
            <person name="Stajich J.E."/>
            <person name="Spatafora J.W."/>
            <person name="Visel A."/>
            <person name="Grigoriev I.V."/>
        </authorList>
    </citation>
    <scope>NUCLEOTIDE SEQUENCE [LARGE SCALE GENOMIC DNA]</scope>
    <source>
        <strain evidence="2 3">NRRL 3116</strain>
    </source>
</reference>
<dbReference type="InParanoid" id="A0A1Y2GLE7"/>
<feature type="compositionally biased region" description="Polar residues" evidence="1">
    <location>
        <begin position="145"/>
        <end position="160"/>
    </location>
</feature>
<comment type="caution">
    <text evidence="2">The sequence shown here is derived from an EMBL/GenBank/DDBJ whole genome shotgun (WGS) entry which is preliminary data.</text>
</comment>
<dbReference type="AlphaFoldDB" id="A0A1Y2GLE7"/>
<dbReference type="OrthoDB" id="21470at2759"/>
<proteinExistence type="predicted"/>
<evidence type="ECO:0000313" key="2">
    <source>
        <dbReference type="EMBL" id="ORZ14836.1"/>
    </source>
</evidence>